<keyword evidence="3" id="KW-0812">Transmembrane</keyword>
<feature type="transmembrane region" description="Helical" evidence="3">
    <location>
        <begin position="21"/>
        <end position="39"/>
    </location>
</feature>
<dbReference type="InterPro" id="IPR003784">
    <property type="entry name" value="BioY"/>
</dbReference>
<reference evidence="4 5" key="1">
    <citation type="submission" date="2019-03" db="EMBL/GenBank/DDBJ databases">
        <title>Genomic Encyclopedia of Type Strains, Phase IV (KMG-IV): sequencing the most valuable type-strain genomes for metagenomic binning, comparative biology and taxonomic classification.</title>
        <authorList>
            <person name="Goeker M."/>
        </authorList>
    </citation>
    <scope>NUCLEOTIDE SEQUENCE [LARGE SCALE GENOMIC DNA]</scope>
    <source>
        <strain evidence="4 5">DSM 102969</strain>
    </source>
</reference>
<dbReference type="Pfam" id="PF02632">
    <property type="entry name" value="BioY"/>
    <property type="match status" value="1"/>
</dbReference>
<dbReference type="Gene3D" id="1.10.1760.20">
    <property type="match status" value="1"/>
</dbReference>
<protein>
    <recommendedName>
        <fullName evidence="2">Biotin transporter</fullName>
    </recommendedName>
</protein>
<sequence length="190" mass="19282">MQTNASLAFGRSLQASGLATRALAVVLGSALIAAAAQITVPMLPVPMTMQTFAVMTIGMLYGARLGALTLAVYVVEGLLGLPVFAGGLNAALILAKPYTVGYIVGFFFAAFFAGLIAERVAGIRGAVLAVLAGTAAIYGFGLPWLGYMMGGDMAKAVAVGAVPFLLGDLVKAALAVAVREGLGRVRFGRG</sequence>
<comment type="similarity">
    <text evidence="1 2">Belongs to the BioY family.</text>
</comment>
<dbReference type="RefSeq" id="WP_207620232.1">
    <property type="nucleotide sequence ID" value="NZ_BSPM01000008.1"/>
</dbReference>
<dbReference type="PIRSF" id="PIRSF016661">
    <property type="entry name" value="BioY"/>
    <property type="match status" value="1"/>
</dbReference>
<dbReference type="GO" id="GO:0005886">
    <property type="term" value="C:plasma membrane"/>
    <property type="evidence" value="ECO:0007669"/>
    <property type="project" value="UniProtKB-SubCell"/>
</dbReference>
<evidence type="ECO:0000256" key="3">
    <source>
        <dbReference type="SAM" id="Phobius"/>
    </source>
</evidence>
<comment type="subcellular location">
    <subcellularLocation>
        <location evidence="2">Cell membrane</location>
        <topology evidence="2">Multi-pass membrane protein</topology>
    </subcellularLocation>
</comment>
<keyword evidence="2" id="KW-1003">Cell membrane</keyword>
<feature type="transmembrane region" description="Helical" evidence="3">
    <location>
        <begin position="70"/>
        <end position="94"/>
    </location>
</feature>
<dbReference type="GO" id="GO:0015225">
    <property type="term" value="F:biotin transmembrane transporter activity"/>
    <property type="evidence" value="ECO:0007669"/>
    <property type="project" value="UniProtKB-UniRule"/>
</dbReference>
<dbReference type="EMBL" id="SNXY01000006">
    <property type="protein sequence ID" value="TDP86928.1"/>
    <property type="molecule type" value="Genomic_DNA"/>
</dbReference>
<feature type="transmembrane region" description="Helical" evidence="3">
    <location>
        <begin position="157"/>
        <end position="178"/>
    </location>
</feature>
<evidence type="ECO:0000313" key="5">
    <source>
        <dbReference type="Proteomes" id="UP000294547"/>
    </source>
</evidence>
<evidence type="ECO:0000256" key="1">
    <source>
        <dbReference type="ARBA" id="ARBA00010692"/>
    </source>
</evidence>
<dbReference type="Proteomes" id="UP000294547">
    <property type="component" value="Unassembled WGS sequence"/>
</dbReference>
<keyword evidence="2" id="KW-0813">Transport</keyword>
<accession>A0A4V3CWM5</accession>
<dbReference type="PANTHER" id="PTHR34295">
    <property type="entry name" value="BIOTIN TRANSPORTER BIOY"/>
    <property type="match status" value="1"/>
</dbReference>
<dbReference type="AlphaFoldDB" id="A0A4V3CWM5"/>
<comment type="caution">
    <text evidence="4">The sequence shown here is derived from an EMBL/GenBank/DDBJ whole genome shotgun (WGS) entry which is preliminary data.</text>
</comment>
<keyword evidence="3" id="KW-1133">Transmembrane helix</keyword>
<gene>
    <name evidence="4" type="ORF">EDD54_0812</name>
</gene>
<dbReference type="PANTHER" id="PTHR34295:SF1">
    <property type="entry name" value="BIOTIN TRANSPORTER BIOY"/>
    <property type="match status" value="1"/>
</dbReference>
<proteinExistence type="inferred from homology"/>
<feature type="transmembrane region" description="Helical" evidence="3">
    <location>
        <begin position="100"/>
        <end position="117"/>
    </location>
</feature>
<feature type="transmembrane region" description="Helical" evidence="3">
    <location>
        <begin position="126"/>
        <end position="145"/>
    </location>
</feature>
<evidence type="ECO:0000313" key="4">
    <source>
        <dbReference type="EMBL" id="TDP86928.1"/>
    </source>
</evidence>
<keyword evidence="2 3" id="KW-0472">Membrane</keyword>
<evidence type="ECO:0000256" key="2">
    <source>
        <dbReference type="PIRNR" id="PIRNR016661"/>
    </source>
</evidence>
<keyword evidence="5" id="KW-1185">Reference proteome</keyword>
<name>A0A4V3CWM5_9HYPH</name>
<feature type="transmembrane region" description="Helical" evidence="3">
    <location>
        <begin position="45"/>
        <end position="63"/>
    </location>
</feature>
<organism evidence="4 5">
    <name type="scientific">Oharaeibacter diazotrophicus</name>
    <dbReference type="NCBI Taxonomy" id="1920512"/>
    <lineage>
        <taxon>Bacteria</taxon>
        <taxon>Pseudomonadati</taxon>
        <taxon>Pseudomonadota</taxon>
        <taxon>Alphaproteobacteria</taxon>
        <taxon>Hyphomicrobiales</taxon>
        <taxon>Pleomorphomonadaceae</taxon>
        <taxon>Oharaeibacter</taxon>
    </lineage>
</organism>